<comment type="similarity">
    <text evidence="8">Belongs to the TMEM134/TMEM230 family.</text>
</comment>
<dbReference type="InterPro" id="IPR008590">
    <property type="entry name" value="TMEM_230/134"/>
</dbReference>
<keyword evidence="12" id="KW-0770">Synapse</keyword>
<evidence type="ECO:0000256" key="8">
    <source>
        <dbReference type="ARBA" id="ARBA00007743"/>
    </source>
</evidence>
<dbReference type="GO" id="GO:0005776">
    <property type="term" value="C:autophagosome"/>
    <property type="evidence" value="ECO:0007669"/>
    <property type="project" value="UniProtKB-SubCell"/>
</dbReference>
<comment type="caution">
    <text evidence="19">The sequence shown here is derived from an EMBL/GenBank/DDBJ whole genome shotgun (WGS) entry which is preliminary data.</text>
</comment>
<evidence type="ECO:0000256" key="6">
    <source>
        <dbReference type="ARBA" id="ARBA00004601"/>
    </source>
</evidence>
<evidence type="ECO:0000256" key="9">
    <source>
        <dbReference type="ARBA" id="ARBA00022692"/>
    </source>
</evidence>
<evidence type="ECO:0000256" key="7">
    <source>
        <dbReference type="ARBA" id="ARBA00004603"/>
    </source>
</evidence>
<evidence type="ECO:0000256" key="14">
    <source>
        <dbReference type="ARBA" id="ARBA00023136"/>
    </source>
</evidence>
<dbReference type="GO" id="GO:0005794">
    <property type="term" value="C:Golgi apparatus"/>
    <property type="evidence" value="ECO:0007669"/>
    <property type="project" value="UniProtKB-SubCell"/>
</dbReference>
<name>A0A6G0WPK7_9STRA</name>
<gene>
    <name evidence="19" type="ORF">Ae201684_013030</name>
</gene>
<evidence type="ECO:0000256" key="2">
    <source>
        <dbReference type="ARBA" id="ARBA00004172"/>
    </source>
</evidence>
<evidence type="ECO:0000256" key="17">
    <source>
        <dbReference type="ARBA" id="ARBA00024088"/>
    </source>
</evidence>
<evidence type="ECO:0000256" key="3">
    <source>
        <dbReference type="ARBA" id="ARBA00004234"/>
    </source>
</evidence>
<feature type="transmembrane region" description="Helical" evidence="18">
    <location>
        <begin position="36"/>
        <end position="57"/>
    </location>
</feature>
<keyword evidence="15" id="KW-0968">Cytoplasmic vesicle</keyword>
<keyword evidence="13" id="KW-0333">Golgi apparatus</keyword>
<dbReference type="AlphaFoldDB" id="A0A6G0WPK7"/>
<organism evidence="19 20">
    <name type="scientific">Aphanomyces euteiches</name>
    <dbReference type="NCBI Taxonomy" id="100861"/>
    <lineage>
        <taxon>Eukaryota</taxon>
        <taxon>Sar</taxon>
        <taxon>Stramenopiles</taxon>
        <taxon>Oomycota</taxon>
        <taxon>Saprolegniomycetes</taxon>
        <taxon>Saprolegniales</taxon>
        <taxon>Verrucalvaceae</taxon>
        <taxon>Aphanomyces</taxon>
    </lineage>
</organism>
<dbReference type="Proteomes" id="UP000481153">
    <property type="component" value="Unassembled WGS sequence"/>
</dbReference>
<keyword evidence="9 18" id="KW-0812">Transmembrane</keyword>
<evidence type="ECO:0000256" key="13">
    <source>
        <dbReference type="ARBA" id="ARBA00023034"/>
    </source>
</evidence>
<evidence type="ECO:0000313" key="19">
    <source>
        <dbReference type="EMBL" id="KAF0729283.1"/>
    </source>
</evidence>
<keyword evidence="20" id="KW-1185">Reference proteome</keyword>
<protein>
    <recommendedName>
        <fullName evidence="17">Transmembrane protein 230</fullName>
    </recommendedName>
</protein>
<dbReference type="Pfam" id="PF05915">
    <property type="entry name" value="TMEM_230_134"/>
    <property type="match status" value="1"/>
</dbReference>
<keyword evidence="11 18" id="KW-1133">Transmembrane helix</keyword>
<comment type="subcellular location">
    <subcellularLocation>
        <location evidence="5">Cytoplasmic vesicle</location>
        <location evidence="5">Autophagosome</location>
    </subcellularLocation>
    <subcellularLocation>
        <location evidence="3">Cytoplasmic vesicle</location>
        <location evidence="3">Secretory vesicle</location>
        <location evidence="3">Synaptic vesicle</location>
    </subcellularLocation>
    <subcellularLocation>
        <location evidence="4">Early endosome</location>
    </subcellularLocation>
    <subcellularLocation>
        <location evidence="6">Golgi apparatus</location>
        <location evidence="6">trans-Golgi network</location>
    </subcellularLocation>
    <subcellularLocation>
        <location evidence="7">Late endosome</location>
    </subcellularLocation>
    <subcellularLocation>
        <location evidence="1">Membrane</location>
        <topology evidence="1">Multi-pass membrane protein</topology>
    </subcellularLocation>
    <subcellularLocation>
        <location evidence="2">Recycling endosome</location>
    </subcellularLocation>
</comment>
<dbReference type="EMBL" id="VJMJ01000166">
    <property type="protein sequence ID" value="KAF0729283.1"/>
    <property type="molecule type" value="Genomic_DNA"/>
</dbReference>
<sequence length="110" mass="12226">MVRDATKESFVGVADLDPCTHAVSPISRWARAKQRFPIRTAMAAVTLFTLGSVLLYVSTRFGLDDEQRGLSFFILGLITFIPGSYATTQLYGAYKGWPGYDYSQVPSYDD</sequence>
<feature type="transmembrane region" description="Helical" evidence="18">
    <location>
        <begin position="69"/>
        <end position="87"/>
    </location>
</feature>
<comment type="function">
    <text evidence="16">Involved in trafficking and recycling of synaptic vesicles.</text>
</comment>
<dbReference type="GO" id="GO:0005769">
    <property type="term" value="C:early endosome"/>
    <property type="evidence" value="ECO:0007669"/>
    <property type="project" value="UniProtKB-SubCell"/>
</dbReference>
<evidence type="ECO:0000256" key="10">
    <source>
        <dbReference type="ARBA" id="ARBA00022753"/>
    </source>
</evidence>
<accession>A0A6G0WPK7</accession>
<evidence type="ECO:0000256" key="11">
    <source>
        <dbReference type="ARBA" id="ARBA00022989"/>
    </source>
</evidence>
<evidence type="ECO:0000256" key="5">
    <source>
        <dbReference type="ARBA" id="ARBA00004419"/>
    </source>
</evidence>
<evidence type="ECO:0000256" key="16">
    <source>
        <dbReference type="ARBA" id="ARBA00024003"/>
    </source>
</evidence>
<dbReference type="GO" id="GO:0016020">
    <property type="term" value="C:membrane"/>
    <property type="evidence" value="ECO:0007669"/>
    <property type="project" value="UniProtKB-SubCell"/>
</dbReference>
<evidence type="ECO:0000256" key="18">
    <source>
        <dbReference type="SAM" id="Phobius"/>
    </source>
</evidence>
<dbReference type="PANTHER" id="PTHR15664:SF6">
    <property type="entry name" value="TRANSMEMBRANE PROTEIN 230"/>
    <property type="match status" value="1"/>
</dbReference>
<reference evidence="19 20" key="1">
    <citation type="submission" date="2019-07" db="EMBL/GenBank/DDBJ databases">
        <title>Genomics analysis of Aphanomyces spp. identifies a new class of oomycete effector associated with host adaptation.</title>
        <authorList>
            <person name="Gaulin E."/>
        </authorList>
    </citation>
    <scope>NUCLEOTIDE SEQUENCE [LARGE SCALE GENOMIC DNA]</scope>
    <source>
        <strain evidence="19 20">ATCC 201684</strain>
    </source>
</reference>
<evidence type="ECO:0000256" key="4">
    <source>
        <dbReference type="ARBA" id="ARBA00004412"/>
    </source>
</evidence>
<dbReference type="InterPro" id="IPR044234">
    <property type="entry name" value="TMEM230"/>
</dbReference>
<evidence type="ECO:0000256" key="1">
    <source>
        <dbReference type="ARBA" id="ARBA00004141"/>
    </source>
</evidence>
<dbReference type="GO" id="GO:0005770">
    <property type="term" value="C:late endosome"/>
    <property type="evidence" value="ECO:0007669"/>
    <property type="project" value="UniProtKB-SubCell"/>
</dbReference>
<keyword evidence="10" id="KW-0967">Endosome</keyword>
<dbReference type="VEuPathDB" id="FungiDB:AeMF1_014975"/>
<evidence type="ECO:0000313" key="20">
    <source>
        <dbReference type="Proteomes" id="UP000481153"/>
    </source>
</evidence>
<keyword evidence="14 18" id="KW-0472">Membrane</keyword>
<dbReference type="GO" id="GO:0055037">
    <property type="term" value="C:recycling endosome"/>
    <property type="evidence" value="ECO:0007669"/>
    <property type="project" value="UniProtKB-SubCell"/>
</dbReference>
<evidence type="ECO:0000256" key="15">
    <source>
        <dbReference type="ARBA" id="ARBA00023329"/>
    </source>
</evidence>
<proteinExistence type="inferred from homology"/>
<evidence type="ECO:0000256" key="12">
    <source>
        <dbReference type="ARBA" id="ARBA00023018"/>
    </source>
</evidence>
<dbReference type="PANTHER" id="PTHR15664">
    <property type="entry name" value="C20ORF30 PROTEIN"/>
    <property type="match status" value="1"/>
</dbReference>